<protein>
    <recommendedName>
        <fullName evidence="4">VanZ-like domain-containing protein</fullName>
    </recommendedName>
</protein>
<evidence type="ECO:0000313" key="2">
    <source>
        <dbReference type="EMBL" id="OAN11354.1"/>
    </source>
</evidence>
<evidence type="ECO:0000256" key="1">
    <source>
        <dbReference type="SAM" id="Phobius"/>
    </source>
</evidence>
<dbReference type="RefSeq" id="WP_068335981.1">
    <property type="nucleotide sequence ID" value="NZ_LVHF01000033.1"/>
</dbReference>
<reference evidence="2 3" key="1">
    <citation type="submission" date="2016-03" db="EMBL/GenBank/DDBJ databases">
        <title>Photobacterium proteolyticum sp. nov. a protease producing bacterium isolated from ocean sediments of Laizhou Bay.</title>
        <authorList>
            <person name="Li Y."/>
        </authorList>
    </citation>
    <scope>NUCLEOTIDE SEQUENCE [LARGE SCALE GENOMIC DNA]</scope>
    <source>
        <strain evidence="2 3">R-40508</strain>
    </source>
</reference>
<dbReference type="Proteomes" id="UP000078503">
    <property type="component" value="Unassembled WGS sequence"/>
</dbReference>
<dbReference type="NCBIfam" id="NF037970">
    <property type="entry name" value="vanZ_1"/>
    <property type="match status" value="1"/>
</dbReference>
<dbReference type="EMBL" id="LVHF01000033">
    <property type="protein sequence ID" value="OAN11354.1"/>
    <property type="molecule type" value="Genomic_DNA"/>
</dbReference>
<keyword evidence="1" id="KW-0472">Membrane</keyword>
<accession>A0A178K3P7</accession>
<sequence>MFVRSFHSMPWRYLLGWIIFIAYFFFITIISLLPGAEEKSLLDLNQYGILFLDKMLHVAAYGLFALLGYFLGLTPRLYIALCLLLAGYGLLLEWLQGWLIVNREASMLDALANLVGILMGAKLTLWRLYSRSSN</sequence>
<gene>
    <name evidence="2" type="ORF">A3K86_20610</name>
</gene>
<feature type="transmembrane region" description="Helical" evidence="1">
    <location>
        <begin position="14"/>
        <end position="35"/>
    </location>
</feature>
<name>A0A178K3P7_9GAMM</name>
<comment type="caution">
    <text evidence="2">The sequence shown here is derived from an EMBL/GenBank/DDBJ whole genome shotgun (WGS) entry which is preliminary data.</text>
</comment>
<dbReference type="PANTHER" id="PTHR28008:SF1">
    <property type="entry name" value="DOMAIN PROTEIN, PUTATIVE (AFU_ORTHOLOGUE AFUA_3G10980)-RELATED"/>
    <property type="match status" value="1"/>
</dbReference>
<dbReference type="PANTHER" id="PTHR28008">
    <property type="entry name" value="DOMAIN PROTEIN, PUTATIVE (AFU_ORTHOLOGUE AFUA_3G10980)-RELATED"/>
    <property type="match status" value="1"/>
</dbReference>
<dbReference type="OrthoDB" id="5830004at2"/>
<feature type="transmembrane region" description="Helical" evidence="1">
    <location>
        <begin position="47"/>
        <end position="71"/>
    </location>
</feature>
<keyword evidence="1" id="KW-0812">Transmembrane</keyword>
<organism evidence="2 3">
    <name type="scientific">Photobacterium jeanii</name>
    <dbReference type="NCBI Taxonomy" id="858640"/>
    <lineage>
        <taxon>Bacteria</taxon>
        <taxon>Pseudomonadati</taxon>
        <taxon>Pseudomonadota</taxon>
        <taxon>Gammaproteobacteria</taxon>
        <taxon>Vibrionales</taxon>
        <taxon>Vibrionaceae</taxon>
        <taxon>Photobacterium</taxon>
    </lineage>
</organism>
<dbReference type="AlphaFoldDB" id="A0A178K3P7"/>
<proteinExistence type="predicted"/>
<evidence type="ECO:0000313" key="3">
    <source>
        <dbReference type="Proteomes" id="UP000078503"/>
    </source>
</evidence>
<feature type="transmembrane region" description="Helical" evidence="1">
    <location>
        <begin position="77"/>
        <end position="95"/>
    </location>
</feature>
<keyword evidence="1" id="KW-1133">Transmembrane helix</keyword>
<feature type="transmembrane region" description="Helical" evidence="1">
    <location>
        <begin position="107"/>
        <end position="129"/>
    </location>
</feature>
<keyword evidence="3" id="KW-1185">Reference proteome</keyword>
<dbReference type="STRING" id="858640.A3K86_20610"/>
<evidence type="ECO:0008006" key="4">
    <source>
        <dbReference type="Google" id="ProtNLM"/>
    </source>
</evidence>